<dbReference type="Proteomes" id="UP000186098">
    <property type="component" value="Unassembled WGS sequence"/>
</dbReference>
<dbReference type="OrthoDB" id="9799347at2"/>
<evidence type="ECO:0000259" key="7">
    <source>
        <dbReference type="PROSITE" id="PS51352"/>
    </source>
</evidence>
<evidence type="ECO:0000313" key="9">
    <source>
        <dbReference type="Proteomes" id="UP000186098"/>
    </source>
</evidence>
<dbReference type="InterPro" id="IPR004799">
    <property type="entry name" value="Periplasmic_diS_OxRdtase_DsbE"/>
</dbReference>
<dbReference type="InterPro" id="IPR013766">
    <property type="entry name" value="Thioredoxin_domain"/>
</dbReference>
<dbReference type="PANTHER" id="PTHR42852:SF6">
    <property type="entry name" value="THIOL:DISULFIDE INTERCHANGE PROTEIN DSBE"/>
    <property type="match status" value="1"/>
</dbReference>
<feature type="transmembrane region" description="Helical" evidence="6">
    <location>
        <begin position="7"/>
        <end position="26"/>
    </location>
</feature>
<dbReference type="GO" id="GO:0017004">
    <property type="term" value="P:cytochrome complex assembly"/>
    <property type="evidence" value="ECO:0007669"/>
    <property type="project" value="UniProtKB-KW"/>
</dbReference>
<evidence type="ECO:0000313" key="8">
    <source>
        <dbReference type="EMBL" id="SIS80366.1"/>
    </source>
</evidence>
<dbReference type="PANTHER" id="PTHR42852">
    <property type="entry name" value="THIOL:DISULFIDE INTERCHANGE PROTEIN DSBE"/>
    <property type="match status" value="1"/>
</dbReference>
<keyword evidence="5" id="KW-0676">Redox-active center</keyword>
<dbReference type="EMBL" id="FTOM01000005">
    <property type="protein sequence ID" value="SIS80366.1"/>
    <property type="molecule type" value="Genomic_DNA"/>
</dbReference>
<dbReference type="SUPFAM" id="SSF52833">
    <property type="entry name" value="Thioredoxin-like"/>
    <property type="match status" value="1"/>
</dbReference>
<gene>
    <name evidence="8" type="ORF">SAMN05421795_105109</name>
</gene>
<evidence type="ECO:0000256" key="1">
    <source>
        <dbReference type="ARBA" id="ARBA00004196"/>
    </source>
</evidence>
<dbReference type="PROSITE" id="PS51352">
    <property type="entry name" value="THIOREDOXIN_2"/>
    <property type="match status" value="1"/>
</dbReference>
<dbReference type="CDD" id="cd03010">
    <property type="entry name" value="TlpA_like_DsbE"/>
    <property type="match status" value="1"/>
</dbReference>
<keyword evidence="6" id="KW-0812">Transmembrane</keyword>
<evidence type="ECO:0000256" key="4">
    <source>
        <dbReference type="ARBA" id="ARBA00023157"/>
    </source>
</evidence>
<dbReference type="RefSeq" id="WP_076366129.1">
    <property type="nucleotide sequence ID" value="NZ_FTOM01000005.1"/>
</dbReference>
<keyword evidence="6" id="KW-1133">Transmembrane helix</keyword>
<dbReference type="InterPro" id="IPR017937">
    <property type="entry name" value="Thioredoxin_CS"/>
</dbReference>
<feature type="domain" description="Thioredoxin" evidence="7">
    <location>
        <begin position="37"/>
        <end position="175"/>
    </location>
</feature>
<dbReference type="Gene3D" id="3.40.30.10">
    <property type="entry name" value="Glutaredoxin"/>
    <property type="match status" value="1"/>
</dbReference>
<dbReference type="Pfam" id="PF08534">
    <property type="entry name" value="Redoxin"/>
    <property type="match status" value="1"/>
</dbReference>
<name>A0A1N7M2L8_9RHOB</name>
<keyword evidence="4" id="KW-1015">Disulfide bond</keyword>
<dbReference type="STRING" id="407234.SAMN05421795_105109"/>
<accession>A0A1N7M2L8</accession>
<dbReference type="InterPro" id="IPR036249">
    <property type="entry name" value="Thioredoxin-like_sf"/>
</dbReference>
<dbReference type="InterPro" id="IPR013740">
    <property type="entry name" value="Redoxin"/>
</dbReference>
<dbReference type="NCBIfam" id="TIGR00385">
    <property type="entry name" value="dsbE"/>
    <property type="match status" value="1"/>
</dbReference>
<comment type="subcellular location">
    <subcellularLocation>
        <location evidence="1">Cell envelope</location>
    </subcellularLocation>
</comment>
<evidence type="ECO:0000256" key="3">
    <source>
        <dbReference type="ARBA" id="ARBA00022748"/>
    </source>
</evidence>
<dbReference type="GO" id="GO:0015036">
    <property type="term" value="F:disulfide oxidoreductase activity"/>
    <property type="evidence" value="ECO:0007669"/>
    <property type="project" value="InterPro"/>
</dbReference>
<dbReference type="AlphaFoldDB" id="A0A1N7M2L8"/>
<sequence length="194" mass="19991">MARISPLVVLPPLIFAGLAGLFVWGMQREDPRALPSALVGKPAPALVLGTLPGSTAPTDADLRDGAPKLVNFWASWCAPCRIEHPVLTDLALAGVEVIGVNYKDKPAQALTFLGQMGNPYERIGTDDTGLDTAVNWGVYGVPETFVVAGDGTILYRYAGPLTPGIVARDIRPLLTGDAGAAGDAGAGDAGTAGE</sequence>
<comment type="similarity">
    <text evidence="2">Belongs to the thioredoxin family. DsbE subfamily.</text>
</comment>
<organism evidence="8 9">
    <name type="scientific">Phaeovulum vinaykumarii</name>
    <dbReference type="NCBI Taxonomy" id="407234"/>
    <lineage>
        <taxon>Bacteria</taxon>
        <taxon>Pseudomonadati</taxon>
        <taxon>Pseudomonadota</taxon>
        <taxon>Alphaproteobacteria</taxon>
        <taxon>Rhodobacterales</taxon>
        <taxon>Paracoccaceae</taxon>
        <taxon>Phaeovulum</taxon>
    </lineage>
</organism>
<proteinExistence type="inferred from homology"/>
<evidence type="ECO:0000256" key="5">
    <source>
        <dbReference type="ARBA" id="ARBA00023284"/>
    </source>
</evidence>
<keyword evidence="6" id="KW-0472">Membrane</keyword>
<dbReference type="PROSITE" id="PS00194">
    <property type="entry name" value="THIOREDOXIN_1"/>
    <property type="match status" value="1"/>
</dbReference>
<keyword evidence="3" id="KW-0201">Cytochrome c-type biogenesis</keyword>
<evidence type="ECO:0000256" key="6">
    <source>
        <dbReference type="SAM" id="Phobius"/>
    </source>
</evidence>
<protein>
    <submittedName>
        <fullName evidence="8">Cytochrome c biogenesis protein CcmG, thiol:disulfide interchange protein DsbE</fullName>
    </submittedName>
</protein>
<dbReference type="GO" id="GO:0030288">
    <property type="term" value="C:outer membrane-bounded periplasmic space"/>
    <property type="evidence" value="ECO:0007669"/>
    <property type="project" value="InterPro"/>
</dbReference>
<reference evidence="9" key="1">
    <citation type="submission" date="2017-01" db="EMBL/GenBank/DDBJ databases">
        <authorList>
            <person name="Varghese N."/>
            <person name="Submissions S."/>
        </authorList>
    </citation>
    <scope>NUCLEOTIDE SEQUENCE [LARGE SCALE GENOMIC DNA]</scope>
    <source>
        <strain evidence="9">DSM 18714</strain>
    </source>
</reference>
<keyword evidence="9" id="KW-1185">Reference proteome</keyword>
<dbReference type="InterPro" id="IPR050553">
    <property type="entry name" value="Thioredoxin_ResA/DsbE_sf"/>
</dbReference>
<evidence type="ECO:0000256" key="2">
    <source>
        <dbReference type="ARBA" id="ARBA00007758"/>
    </source>
</evidence>